<dbReference type="Pfam" id="PF13191">
    <property type="entry name" value="AAA_16"/>
    <property type="match status" value="1"/>
</dbReference>
<dbReference type="CDD" id="cd07302">
    <property type="entry name" value="CHD"/>
    <property type="match status" value="1"/>
</dbReference>
<dbReference type="InterPro" id="IPR001054">
    <property type="entry name" value="A/G_cyclase"/>
</dbReference>
<feature type="region of interest" description="Disordered" evidence="3">
    <location>
        <begin position="958"/>
        <end position="1032"/>
    </location>
</feature>
<evidence type="ECO:0000256" key="1">
    <source>
        <dbReference type="ARBA" id="ARBA00022741"/>
    </source>
</evidence>
<evidence type="ECO:0000256" key="2">
    <source>
        <dbReference type="ARBA" id="ARBA00022840"/>
    </source>
</evidence>
<dbReference type="InterPro" id="IPR011990">
    <property type="entry name" value="TPR-like_helical_dom_sf"/>
</dbReference>
<dbReference type="AlphaFoldDB" id="I3VIQ4"/>
<sequence>MMFVDLVDSTALSTQLDPEELRGVVQAYQAACADVIGDFAGHIAQYLGDGLLVYFGYPVAHEDDAQRAVRTALDIIVAITQAPLLQQHGVQVRIGIHTGPVVVGEIGGGAKREQLALGETPNIAARLQGVAEPDTVVISAATSRLVQGLFECQDLGPQTLKGISTPLSVYRVMRGSQAQSRFEVAVRTGLTPLIGREHEVGLLQERWVQAKSGAGQVVLLSGEAGIGKSRLVQTLKEQVSSESATRIEFRCSTFYQNTAFYPVIEHLQRLLQLQRDDTPDAKLAKLERVLAAYRFPQTDTVALFASLLSLPHPKGYPPLTVSPQKQKQKTQEALMSWLVEEAEQAAVYCVWEDLHWADPSSQEFLGRLIDQAALARLLLVLTFRTEFMPPWASRTHLTSLTLSRLPRTQVEEMVERVTGGKALPPEVFKQIVRKTDGVPLFVEELTKMVLESGLLRESDGHYELTGPLPSLAIPTTLQDSLMARLDRLATVKEVAQLGATLGREFSYELLQAVVPVAEASLQQALAKLVEAEVLYQRGLPPQARYVFKHALIQDAAYQSLLKSKRQQYHQQIAQVLEERFAETTETQPELLAHHYTEAGLTAQAIPYWQQAGQRALQRSAYVEAVSHLTQGLKLLKAVPETPERIRQELTLQTALSSALVVTKGLGAPEVRQAYDDARELCQRAGETPQLGPVLYGLASYYSQQEEMQIVSDLAEQCLALAERQQDSYLIIAACRSLVSASYWSGNLTLAHEYCKRGMAHYDPLQHRSLAPIYGLDLGVFCLALGAWVLWYLGYPDQALKRSLEGLTLAYEVKHPPTLAWALNAASWTHCYRREGQAALTLADEAIALSTAQDFPHWLAMALQRRGNALIELRQWKEGTAQLQQGIEAYRATGAVLGTRGCSLAELGRGYGDQGRIEEGLRMITEALAGLHQVRHYEAELYRLKGELTLQKLSVVSSQLSVPSPQPLAPRQRWSRRRKSLFARPSTLPENRAQSRSNSAPPSASLASGNNKARTTQHAPRCPRSITGSPKDLTRRICKKPKRCWRRWRRIDEHLCGDSGASHRPPPARGPCGLSGLEAYLRS</sequence>
<keyword evidence="1" id="KW-0547">Nucleotide-binding</keyword>
<feature type="compositionally biased region" description="Polar residues" evidence="3">
    <location>
        <begin position="1008"/>
        <end position="1017"/>
    </location>
</feature>
<evidence type="ECO:0000313" key="5">
    <source>
        <dbReference type="EMBL" id="AFK79260.1"/>
    </source>
</evidence>
<accession>I3VIQ4</accession>
<dbReference type="PANTHER" id="PTHR16305">
    <property type="entry name" value="TESTICULAR SOLUBLE ADENYLYL CYCLASE"/>
    <property type="match status" value="1"/>
</dbReference>
<name>I3VIQ4_9BACT</name>
<dbReference type="PANTHER" id="PTHR16305:SF28">
    <property type="entry name" value="GUANYLATE CYCLASE DOMAIN-CONTAINING PROTEIN"/>
    <property type="match status" value="1"/>
</dbReference>
<dbReference type="GO" id="GO:0005524">
    <property type="term" value="F:ATP binding"/>
    <property type="evidence" value="ECO:0007669"/>
    <property type="project" value="UniProtKB-KW"/>
</dbReference>
<dbReference type="Gene3D" id="3.30.70.1230">
    <property type="entry name" value="Nucleotide cyclase"/>
    <property type="match status" value="1"/>
</dbReference>
<dbReference type="Gene3D" id="1.25.40.10">
    <property type="entry name" value="Tetratricopeptide repeat domain"/>
    <property type="match status" value="2"/>
</dbReference>
<dbReference type="GO" id="GO:0035556">
    <property type="term" value="P:intracellular signal transduction"/>
    <property type="evidence" value="ECO:0007669"/>
    <property type="project" value="InterPro"/>
</dbReference>
<dbReference type="GO" id="GO:0009190">
    <property type="term" value="P:cyclic nucleotide biosynthetic process"/>
    <property type="evidence" value="ECO:0007669"/>
    <property type="project" value="InterPro"/>
</dbReference>
<keyword evidence="2" id="KW-0067">ATP-binding</keyword>
<feature type="compositionally biased region" description="Low complexity" evidence="3">
    <location>
        <begin position="991"/>
        <end position="1007"/>
    </location>
</feature>
<reference evidence="5" key="1">
    <citation type="submission" date="2012-04" db="EMBL/GenBank/DDBJ databases">
        <title>Characterization of mineral phosphate solubilization trait from soil metagenome.</title>
        <authorList>
            <person name="Chhabra S."/>
            <person name="Brazil D."/>
            <person name="Morrissey J."/>
            <person name="Burke J."/>
            <person name="O'Gara F."/>
            <person name="Dowling D."/>
        </authorList>
    </citation>
    <scope>NUCLEOTIDE SEQUENCE</scope>
</reference>
<feature type="domain" description="Guanylate cyclase" evidence="4">
    <location>
        <begin position="1"/>
        <end position="128"/>
    </location>
</feature>
<dbReference type="InterPro" id="IPR029787">
    <property type="entry name" value="Nucleotide_cyclase"/>
</dbReference>
<dbReference type="SUPFAM" id="SSF48452">
    <property type="entry name" value="TPR-like"/>
    <property type="match status" value="2"/>
</dbReference>
<protein>
    <submittedName>
        <fullName evidence="5">Adenylate cyclase</fullName>
    </submittedName>
</protein>
<dbReference type="InterPro" id="IPR041664">
    <property type="entry name" value="AAA_16"/>
</dbReference>
<dbReference type="EMBL" id="JQ970528">
    <property type="protein sequence ID" value="AFK79260.1"/>
    <property type="molecule type" value="Genomic_DNA"/>
</dbReference>
<evidence type="ECO:0000256" key="3">
    <source>
        <dbReference type="SAM" id="MobiDB-lite"/>
    </source>
</evidence>
<dbReference type="PROSITE" id="PS50125">
    <property type="entry name" value="GUANYLATE_CYCLASE_2"/>
    <property type="match status" value="1"/>
</dbReference>
<dbReference type="GO" id="GO:0005737">
    <property type="term" value="C:cytoplasm"/>
    <property type="evidence" value="ECO:0007669"/>
    <property type="project" value="TreeGrafter"/>
</dbReference>
<dbReference type="Pfam" id="PF00211">
    <property type="entry name" value="Guanylate_cyc"/>
    <property type="match status" value="1"/>
</dbReference>
<dbReference type="InterPro" id="IPR027417">
    <property type="entry name" value="P-loop_NTPase"/>
</dbReference>
<dbReference type="SUPFAM" id="SSF55073">
    <property type="entry name" value="Nucleotide cyclase"/>
    <property type="match status" value="1"/>
</dbReference>
<organism evidence="5">
    <name type="scientific">uncultured bacterium F41-01</name>
    <dbReference type="NCBI Taxonomy" id="1191437"/>
    <lineage>
        <taxon>Bacteria</taxon>
        <taxon>environmental samples</taxon>
    </lineage>
</organism>
<proteinExistence type="predicted"/>
<feature type="region of interest" description="Disordered" evidence="3">
    <location>
        <begin position="1055"/>
        <end position="1074"/>
    </location>
</feature>
<dbReference type="GO" id="GO:0004016">
    <property type="term" value="F:adenylate cyclase activity"/>
    <property type="evidence" value="ECO:0007669"/>
    <property type="project" value="UniProtKB-ARBA"/>
</dbReference>
<dbReference type="SUPFAM" id="SSF52540">
    <property type="entry name" value="P-loop containing nucleoside triphosphate hydrolases"/>
    <property type="match status" value="1"/>
</dbReference>
<dbReference type="SMART" id="SM00044">
    <property type="entry name" value="CYCc"/>
    <property type="match status" value="1"/>
</dbReference>
<evidence type="ECO:0000259" key="4">
    <source>
        <dbReference type="PROSITE" id="PS50125"/>
    </source>
</evidence>